<evidence type="ECO:0008006" key="3">
    <source>
        <dbReference type="Google" id="ProtNLM"/>
    </source>
</evidence>
<dbReference type="Proteomes" id="UP000515909">
    <property type="component" value="Chromosome"/>
</dbReference>
<sequence length="105" mass="12563">MSKGTRIKCDICGFNFNDSKIKIKKQKVKDDIEQTYFRCPKCGKKYVILTTDTTIRKLIRRQKEMYPAEFTKDLTDKEYTEKVHEYNARKEEIKSRSRELTKAIE</sequence>
<dbReference type="RefSeq" id="WP_187037151.1">
    <property type="nucleotide sequence ID" value="NZ_CP060286.1"/>
</dbReference>
<gene>
    <name evidence="1" type="ORF">HCR03_06215</name>
</gene>
<dbReference type="KEGG" id="cfem:HCR03_06215"/>
<evidence type="ECO:0000313" key="2">
    <source>
        <dbReference type="Proteomes" id="UP000515909"/>
    </source>
</evidence>
<organism evidence="1 2">
    <name type="scientific">Caproicibacter fermentans</name>
    <dbReference type="NCBI Taxonomy" id="2576756"/>
    <lineage>
        <taxon>Bacteria</taxon>
        <taxon>Bacillati</taxon>
        <taxon>Bacillota</taxon>
        <taxon>Clostridia</taxon>
        <taxon>Eubacteriales</taxon>
        <taxon>Acutalibacteraceae</taxon>
        <taxon>Caproicibacter</taxon>
    </lineage>
</organism>
<reference evidence="1 2" key="1">
    <citation type="submission" date="2020-08" db="EMBL/GenBank/DDBJ databases">
        <title>The isolate Caproiciproducens sp. 7D4C2 produces n-caproate at mildly acidic conditions from hexoses: genome and rBOX comparison with related strains and chain-elongating bacteria.</title>
        <authorList>
            <person name="Esquivel-Elizondo S."/>
            <person name="Bagci C."/>
            <person name="Temovska M."/>
            <person name="Jeon B.S."/>
            <person name="Bessarab I."/>
            <person name="Williams R.B.H."/>
            <person name="Huson D.H."/>
            <person name="Angenent L.T."/>
        </authorList>
    </citation>
    <scope>NUCLEOTIDE SEQUENCE [LARGE SCALE GENOMIC DNA]</scope>
    <source>
        <strain evidence="1 2">7D4C2</strain>
    </source>
</reference>
<dbReference type="EMBL" id="CP060286">
    <property type="protein sequence ID" value="QNK41833.1"/>
    <property type="molecule type" value="Genomic_DNA"/>
</dbReference>
<name>A0A7G8TDZ2_9FIRM</name>
<accession>A0A7G8TDZ2</accession>
<protein>
    <recommendedName>
        <fullName evidence="3">Transglycosylase</fullName>
    </recommendedName>
</protein>
<dbReference type="AlphaFoldDB" id="A0A7G8TDZ2"/>
<proteinExistence type="predicted"/>
<evidence type="ECO:0000313" key="1">
    <source>
        <dbReference type="EMBL" id="QNK41833.1"/>
    </source>
</evidence>